<proteinExistence type="predicted"/>
<accession>A0A6J4QX54</accession>
<dbReference type="AlphaFoldDB" id="A0A6J4QX54"/>
<organism evidence="1">
    <name type="scientific">uncultured Rubrobacteraceae bacterium</name>
    <dbReference type="NCBI Taxonomy" id="349277"/>
    <lineage>
        <taxon>Bacteria</taxon>
        <taxon>Bacillati</taxon>
        <taxon>Actinomycetota</taxon>
        <taxon>Rubrobacteria</taxon>
        <taxon>Rubrobacterales</taxon>
        <taxon>Rubrobacteraceae</taxon>
        <taxon>environmental samples</taxon>
    </lineage>
</organism>
<evidence type="ECO:0000313" key="1">
    <source>
        <dbReference type="EMBL" id="CAA9454963.1"/>
    </source>
</evidence>
<protein>
    <submittedName>
        <fullName evidence="1">Uncharacterized protein</fullName>
    </submittedName>
</protein>
<sequence length="51" mass="6148">MLEQEAFSHRSSAFWPNVAYEKRAFSGDRKTQEYREEVTRLEKVSRLDRDP</sequence>
<dbReference type="EMBL" id="CADCVD010000146">
    <property type="protein sequence ID" value="CAA9454963.1"/>
    <property type="molecule type" value="Genomic_DNA"/>
</dbReference>
<reference evidence="1" key="1">
    <citation type="submission" date="2020-02" db="EMBL/GenBank/DDBJ databases">
        <authorList>
            <person name="Meier V. D."/>
        </authorList>
    </citation>
    <scope>NUCLEOTIDE SEQUENCE</scope>
    <source>
        <strain evidence="1">AVDCRST_MAG37</strain>
    </source>
</reference>
<gene>
    <name evidence="1" type="ORF">AVDCRST_MAG37-2807</name>
</gene>
<name>A0A6J4QX54_9ACTN</name>